<proteinExistence type="predicted"/>
<reference evidence="2" key="1">
    <citation type="submission" date="2021-01" db="EMBL/GenBank/DDBJ databases">
        <authorList>
            <person name="Corre E."/>
            <person name="Pelletier E."/>
            <person name="Niang G."/>
            <person name="Scheremetjew M."/>
            <person name="Finn R."/>
            <person name="Kale V."/>
            <person name="Holt S."/>
            <person name="Cochrane G."/>
            <person name="Meng A."/>
            <person name="Brown T."/>
            <person name="Cohen L."/>
        </authorList>
    </citation>
    <scope>NUCLEOTIDE SEQUENCE</scope>
</reference>
<evidence type="ECO:0000313" key="2">
    <source>
        <dbReference type="EMBL" id="CAD8832085.1"/>
    </source>
</evidence>
<dbReference type="AlphaFoldDB" id="A0A7S1EXW5"/>
<dbReference type="EMBL" id="HBFQ01009180">
    <property type="protein sequence ID" value="CAD8832085.1"/>
    <property type="molecule type" value="Transcribed_RNA"/>
</dbReference>
<name>A0A7S1EXW5_NOCSC</name>
<gene>
    <name evidence="2" type="ORF">NSCI0253_LOCUS6432</name>
</gene>
<protein>
    <submittedName>
        <fullName evidence="2">Uncharacterized protein</fullName>
    </submittedName>
</protein>
<feature type="compositionally biased region" description="Pro residues" evidence="1">
    <location>
        <begin position="437"/>
        <end position="447"/>
    </location>
</feature>
<accession>A0A7S1EXW5</accession>
<feature type="region of interest" description="Disordered" evidence="1">
    <location>
        <begin position="577"/>
        <end position="626"/>
    </location>
</feature>
<feature type="region of interest" description="Disordered" evidence="1">
    <location>
        <begin position="343"/>
        <end position="367"/>
    </location>
</feature>
<organism evidence="2">
    <name type="scientific">Noctiluca scintillans</name>
    <name type="common">Sea sparkle</name>
    <name type="synonym">Red tide dinoflagellate</name>
    <dbReference type="NCBI Taxonomy" id="2966"/>
    <lineage>
        <taxon>Eukaryota</taxon>
        <taxon>Sar</taxon>
        <taxon>Alveolata</taxon>
        <taxon>Dinophyceae</taxon>
        <taxon>Noctilucales</taxon>
        <taxon>Noctilucaceae</taxon>
        <taxon>Noctiluca</taxon>
    </lineage>
</organism>
<feature type="compositionally biased region" description="Pro residues" evidence="1">
    <location>
        <begin position="209"/>
        <end position="218"/>
    </location>
</feature>
<sequence>MPAVIDLLGSPVLEMDDEDFLSDLESVVDVDESQEEAEKEDAKHLLGAALFGQTTTLAAKEGWALDRLPSARAAAQALSLADSLLGVHMGGCAFSDFEEDASQEDSNEREECVSVVSASSDVGDVDAAGIADDIVWWSTRWMHHAMTADLEDEEEFFNSASELDVHQVDGNFVQPSTLEQRSAYLLWRSAHLLPECTRPSLRRRLAPRQPGPGVPEEPFPGDSLPSSAPVARSVPPAAEVEAFYRSEHSLDSRVAPSEALSSEAHELIMIGAAQAFQRLAAAAREEASNLIQLRWRSRQHDLNLEKQRAALRLAAATVVGPSSVQETVADPGRTDPIVVRAVSSDVVPSSGTPAAPTGPPSRAPRRRVMPAVPPAATVTPVAAALRPRPEALGSHCIVPDEMPAETIIVTPRRSRAAGSSTRHKLTPPEQAAKEPSPVVPLPSPPRAPSGGTRSRRSSRTQGDHAKKSESIAGTTMIRLDLEDSGPEGDVNELPTRPSSLARTYMALGTEVFCMDSVCGQQPSSPKFHSAPNFLSQFAGEGREMKSPKTPKQTQSSLSGASSPRIGALGRVMNRLRTPWASPDGAQKSLQVSADVDAEISTSSTRTPGKDDSGRKPRRNKTAAAAPSAMELDLGLTTTSVAPRSLGLDEGVRKPRRTKEAPASGGFLPLLPAGGAAGLSTSWTTRGVSEMTSPRGARRLVF</sequence>
<feature type="region of interest" description="Disordered" evidence="1">
    <location>
        <begin position="408"/>
        <end position="476"/>
    </location>
</feature>
<feature type="region of interest" description="Disordered" evidence="1">
    <location>
        <begin position="541"/>
        <end position="565"/>
    </location>
</feature>
<feature type="compositionally biased region" description="Polar residues" evidence="1">
    <location>
        <begin position="549"/>
        <end position="561"/>
    </location>
</feature>
<feature type="region of interest" description="Disordered" evidence="1">
    <location>
        <begin position="201"/>
        <end position="232"/>
    </location>
</feature>
<evidence type="ECO:0000256" key="1">
    <source>
        <dbReference type="SAM" id="MobiDB-lite"/>
    </source>
</evidence>